<gene>
    <name evidence="1" type="ORF">LZC95_19430</name>
</gene>
<dbReference type="RefSeq" id="WP_394849609.1">
    <property type="nucleotide sequence ID" value="NZ_CP089982.1"/>
</dbReference>
<reference evidence="1 2" key="1">
    <citation type="submission" date="2021-12" db="EMBL/GenBank/DDBJ databases">
        <title>Discovery of the Pendulisporaceae a myxobacterial family with distinct sporulation behavior and unique specialized metabolism.</title>
        <authorList>
            <person name="Garcia R."/>
            <person name="Popoff A."/>
            <person name="Bader C.D."/>
            <person name="Loehr J."/>
            <person name="Walesch S."/>
            <person name="Walt C."/>
            <person name="Boldt J."/>
            <person name="Bunk B."/>
            <person name="Haeckl F.J.F.P.J."/>
            <person name="Gunesch A.P."/>
            <person name="Birkelbach J."/>
            <person name="Nuebel U."/>
            <person name="Pietschmann T."/>
            <person name="Bach T."/>
            <person name="Mueller R."/>
        </authorList>
    </citation>
    <scope>NUCLEOTIDE SEQUENCE [LARGE SCALE GENOMIC DNA]</scope>
    <source>
        <strain evidence="1 2">MSr12523</strain>
    </source>
</reference>
<keyword evidence="2" id="KW-1185">Reference proteome</keyword>
<sequence>MKTVDFVPEEVECSDLRPEDCAITLLVVVSRCAGCRRPMVPLHAQFRGVGHAAEFARQAVRANFPIQDRLFRDESGHLQCADCAAREGATFVCALCGARRSLSEVKEEFGTRSREFLCKPCYATVPAVEWVDKCTELRNAHRAE</sequence>
<dbReference type="Proteomes" id="UP001379533">
    <property type="component" value="Chromosome"/>
</dbReference>
<evidence type="ECO:0000313" key="1">
    <source>
        <dbReference type="EMBL" id="WXA98979.1"/>
    </source>
</evidence>
<name>A0ABZ2KPQ1_9BACT</name>
<organism evidence="1 2">
    <name type="scientific">Pendulispora brunnea</name>
    <dbReference type="NCBI Taxonomy" id="2905690"/>
    <lineage>
        <taxon>Bacteria</taxon>
        <taxon>Pseudomonadati</taxon>
        <taxon>Myxococcota</taxon>
        <taxon>Myxococcia</taxon>
        <taxon>Myxococcales</taxon>
        <taxon>Sorangiineae</taxon>
        <taxon>Pendulisporaceae</taxon>
        <taxon>Pendulispora</taxon>
    </lineage>
</organism>
<accession>A0ABZ2KPQ1</accession>
<protein>
    <recommendedName>
        <fullName evidence="3">Stc1 domain-containing protein</fullName>
    </recommendedName>
</protein>
<proteinExistence type="predicted"/>
<evidence type="ECO:0008006" key="3">
    <source>
        <dbReference type="Google" id="ProtNLM"/>
    </source>
</evidence>
<evidence type="ECO:0000313" key="2">
    <source>
        <dbReference type="Proteomes" id="UP001379533"/>
    </source>
</evidence>
<dbReference type="EMBL" id="CP089982">
    <property type="protein sequence ID" value="WXA98979.1"/>
    <property type="molecule type" value="Genomic_DNA"/>
</dbReference>